<dbReference type="STRING" id="314230.DSM3645_04735"/>
<dbReference type="InterPro" id="IPR057326">
    <property type="entry name" value="KR_dom"/>
</dbReference>
<reference evidence="5 6" key="1">
    <citation type="submission" date="2006-02" db="EMBL/GenBank/DDBJ databases">
        <authorList>
            <person name="Amann R."/>
            <person name="Ferriera S."/>
            <person name="Johnson J."/>
            <person name="Kravitz S."/>
            <person name="Halpern A."/>
            <person name="Remington K."/>
            <person name="Beeson K."/>
            <person name="Tran B."/>
            <person name="Rogers Y.-H."/>
            <person name="Friedman R."/>
            <person name="Venter J.C."/>
        </authorList>
    </citation>
    <scope>NUCLEOTIDE SEQUENCE [LARGE SCALE GENOMIC DNA]</scope>
    <source>
        <strain evidence="5 6">DSM 3645</strain>
    </source>
</reference>
<dbReference type="Gene3D" id="3.40.50.720">
    <property type="entry name" value="NAD(P)-binding Rossmann-like Domain"/>
    <property type="match status" value="1"/>
</dbReference>
<organism evidence="5 6">
    <name type="scientific">Blastopirellula marina DSM 3645</name>
    <dbReference type="NCBI Taxonomy" id="314230"/>
    <lineage>
        <taxon>Bacteria</taxon>
        <taxon>Pseudomonadati</taxon>
        <taxon>Planctomycetota</taxon>
        <taxon>Planctomycetia</taxon>
        <taxon>Pirellulales</taxon>
        <taxon>Pirellulaceae</taxon>
        <taxon>Blastopirellula</taxon>
    </lineage>
</organism>
<dbReference type="eggNOG" id="COG0300">
    <property type="taxonomic scope" value="Bacteria"/>
</dbReference>
<dbReference type="PANTHER" id="PTHR44196:SF1">
    <property type="entry name" value="DEHYDROGENASE_REDUCTASE SDR FAMILY MEMBER 7B"/>
    <property type="match status" value="1"/>
</dbReference>
<dbReference type="HOGENOM" id="CLU_010194_2_1_0"/>
<dbReference type="AlphaFoldDB" id="A4A1M1"/>
<feature type="domain" description="Ketoreductase" evidence="4">
    <location>
        <begin position="9"/>
        <end position="185"/>
    </location>
</feature>
<evidence type="ECO:0000256" key="2">
    <source>
        <dbReference type="ARBA" id="ARBA00023002"/>
    </source>
</evidence>
<dbReference type="OrthoDB" id="9808814at2"/>
<dbReference type="PROSITE" id="PS00061">
    <property type="entry name" value="ADH_SHORT"/>
    <property type="match status" value="1"/>
</dbReference>
<dbReference type="PRINTS" id="PR00080">
    <property type="entry name" value="SDRFAMILY"/>
</dbReference>
<dbReference type="InterPro" id="IPR036291">
    <property type="entry name" value="NAD(P)-bd_dom_sf"/>
</dbReference>
<evidence type="ECO:0000256" key="1">
    <source>
        <dbReference type="ARBA" id="ARBA00006484"/>
    </source>
</evidence>
<dbReference type="SMART" id="SM00822">
    <property type="entry name" value="PKS_KR"/>
    <property type="match status" value="1"/>
</dbReference>
<comment type="caution">
    <text evidence="5">The sequence shown here is derived from an EMBL/GenBank/DDBJ whole genome shotgun (WGS) entry which is preliminary data.</text>
</comment>
<dbReference type="InterPro" id="IPR020904">
    <property type="entry name" value="Sc_DH/Rdtase_CS"/>
</dbReference>
<dbReference type="InterPro" id="IPR002347">
    <property type="entry name" value="SDR_fam"/>
</dbReference>
<dbReference type="GO" id="GO:0016020">
    <property type="term" value="C:membrane"/>
    <property type="evidence" value="ECO:0007669"/>
    <property type="project" value="TreeGrafter"/>
</dbReference>
<dbReference type="GO" id="GO:0016491">
    <property type="term" value="F:oxidoreductase activity"/>
    <property type="evidence" value="ECO:0007669"/>
    <property type="project" value="UniProtKB-KW"/>
</dbReference>
<dbReference type="SUPFAM" id="SSF51735">
    <property type="entry name" value="NAD(P)-binding Rossmann-fold domains"/>
    <property type="match status" value="1"/>
</dbReference>
<dbReference type="Proteomes" id="UP000004358">
    <property type="component" value="Unassembled WGS sequence"/>
</dbReference>
<dbReference type="RefSeq" id="WP_002654541.1">
    <property type="nucleotide sequence ID" value="NZ_CH672377.1"/>
</dbReference>
<dbReference type="PRINTS" id="PR00081">
    <property type="entry name" value="GDHRDH"/>
</dbReference>
<evidence type="ECO:0000313" key="6">
    <source>
        <dbReference type="Proteomes" id="UP000004358"/>
    </source>
</evidence>
<evidence type="ECO:0000256" key="3">
    <source>
        <dbReference type="RuleBase" id="RU000363"/>
    </source>
</evidence>
<evidence type="ECO:0000259" key="4">
    <source>
        <dbReference type="SMART" id="SM00822"/>
    </source>
</evidence>
<evidence type="ECO:0000313" key="5">
    <source>
        <dbReference type="EMBL" id="EAQ77326.1"/>
    </source>
</evidence>
<protein>
    <submittedName>
        <fullName evidence="5">Glucose 1-dehydrogenase-like protein</fullName>
    </submittedName>
</protein>
<accession>A4A1M1</accession>
<name>A4A1M1_9BACT</name>
<keyword evidence="2" id="KW-0560">Oxidoreductase</keyword>
<sequence length="272" mass="28706">MARRQLRDQRAIVTGASSGIGRELTRQLLAAGAKVVATARREDRLQELAAEVAAPQQLVIVPGDICDGALRTALVSAADEHFGGLDLLINNAGIGALGPFADGSPERLRQVMEVNFFAPVELIRAALPALRRGRSPAICNISSILAHRAVPAKSEYCASKFAIHGFSDALRSELASEGIDVILVSPSTTESEFSSAVIEKSGRQPAKGKGAMTSADVAKSAIKAVQSGKHEVILSLGGKGLVWLDRLAPTWADWLVTRFGFDGSAGRQSKKS</sequence>
<proteinExistence type="inferred from homology"/>
<dbReference type="EMBL" id="AANZ01000036">
    <property type="protein sequence ID" value="EAQ77326.1"/>
    <property type="molecule type" value="Genomic_DNA"/>
</dbReference>
<dbReference type="PANTHER" id="PTHR44196">
    <property type="entry name" value="DEHYDROGENASE/REDUCTASE SDR FAMILY MEMBER 7B"/>
    <property type="match status" value="1"/>
</dbReference>
<gene>
    <name evidence="5" type="ORF">DSM3645_04735</name>
</gene>
<comment type="similarity">
    <text evidence="1 3">Belongs to the short-chain dehydrogenases/reductases (SDR) family.</text>
</comment>
<dbReference type="Pfam" id="PF00106">
    <property type="entry name" value="adh_short"/>
    <property type="match status" value="1"/>
</dbReference>